<dbReference type="EMBL" id="JAQLOI010000003">
    <property type="protein sequence ID" value="MDB1125014.1"/>
    <property type="molecule type" value="Genomic_DNA"/>
</dbReference>
<proteinExistence type="predicted"/>
<evidence type="ECO:0000313" key="2">
    <source>
        <dbReference type="EMBL" id="MDB1125014.1"/>
    </source>
</evidence>
<organism evidence="2 3">
    <name type="scientific">Vibrio algarum</name>
    <dbReference type="NCBI Taxonomy" id="3020714"/>
    <lineage>
        <taxon>Bacteria</taxon>
        <taxon>Pseudomonadati</taxon>
        <taxon>Pseudomonadota</taxon>
        <taxon>Gammaproteobacteria</taxon>
        <taxon>Vibrionales</taxon>
        <taxon>Vibrionaceae</taxon>
        <taxon>Vibrio</taxon>
    </lineage>
</organism>
<protein>
    <submittedName>
        <fullName evidence="2">DUF1566 domain-containing protein</fullName>
    </submittedName>
</protein>
<dbReference type="Pfam" id="PF07603">
    <property type="entry name" value="Lcl_C"/>
    <property type="match status" value="1"/>
</dbReference>
<dbReference type="PROSITE" id="PS51257">
    <property type="entry name" value="PROKAR_LIPOPROTEIN"/>
    <property type="match status" value="1"/>
</dbReference>
<comment type="caution">
    <text evidence="2">The sequence shown here is derived from an EMBL/GenBank/DDBJ whole genome shotgun (WGS) entry which is preliminary data.</text>
</comment>
<accession>A0ABT4YTW6</accession>
<evidence type="ECO:0000259" key="1">
    <source>
        <dbReference type="Pfam" id="PF07603"/>
    </source>
</evidence>
<sequence>MFIQKTKPLGVLLISVMLLSITSCDSESESDSSTDSLSVNELYVVVDTMQADCYDLDGEVITCSTEYIGQDAEYDTTVADYSRDNETVTDNNTELMWEYNQADAQYDFDEAVEYCEAQTTGGYDDWRLPSIKELYSIADFNGAMSTDADVDDVPYIDEDYFGFDYDSAQPFATQFWSSTEYLINMVAGSNDEEDDDAGYWAALGFNFADGHIKSYSEDSSPSGLYVRCVRGINMALMISL</sequence>
<dbReference type="RefSeq" id="WP_272138333.1">
    <property type="nucleotide sequence ID" value="NZ_JAQLOI010000003.1"/>
</dbReference>
<dbReference type="PANTHER" id="PTHR35812">
    <property type="entry name" value="LIPOPROTEIN"/>
    <property type="match status" value="1"/>
</dbReference>
<keyword evidence="3" id="KW-1185">Reference proteome</keyword>
<dbReference type="PANTHER" id="PTHR35812:SF1">
    <property type="entry name" value="LIPOPROTEIN"/>
    <property type="match status" value="1"/>
</dbReference>
<name>A0ABT4YTW6_9VIBR</name>
<dbReference type="Proteomes" id="UP001210678">
    <property type="component" value="Unassembled WGS sequence"/>
</dbReference>
<dbReference type="InterPro" id="IPR011460">
    <property type="entry name" value="Lcl_C"/>
</dbReference>
<feature type="domain" description="Lcl C-terminal" evidence="1">
    <location>
        <begin position="86"/>
        <end position="230"/>
    </location>
</feature>
<reference evidence="2 3" key="1">
    <citation type="submission" date="2023-01" db="EMBL/GenBank/DDBJ databases">
        <title>Vibrio sp. KJ40-1 sp.nov, isolated from marine algae.</title>
        <authorList>
            <person name="Butt M."/>
            <person name="Kim J.M.J."/>
            <person name="Jeon C.O.C."/>
        </authorList>
    </citation>
    <scope>NUCLEOTIDE SEQUENCE [LARGE SCALE GENOMIC DNA]</scope>
    <source>
        <strain evidence="2 3">KJ40-1</strain>
    </source>
</reference>
<gene>
    <name evidence="2" type="ORF">PGX00_15765</name>
</gene>
<evidence type="ECO:0000313" key="3">
    <source>
        <dbReference type="Proteomes" id="UP001210678"/>
    </source>
</evidence>